<keyword evidence="5" id="KW-0677">Repeat</keyword>
<dbReference type="InterPro" id="IPR000225">
    <property type="entry name" value="Armadillo"/>
</dbReference>
<dbReference type="Pfam" id="PF04564">
    <property type="entry name" value="U-box"/>
    <property type="match status" value="1"/>
</dbReference>
<protein>
    <recommendedName>
        <fullName evidence="3">RING-type E3 ubiquitin transferase</fullName>
        <ecNumber evidence="3">2.3.2.27</ecNumber>
    </recommendedName>
</protein>
<dbReference type="InterPro" id="IPR011989">
    <property type="entry name" value="ARM-like"/>
</dbReference>
<evidence type="ECO:0000256" key="2">
    <source>
        <dbReference type="ARBA" id="ARBA00004906"/>
    </source>
</evidence>
<dbReference type="InterPro" id="IPR013083">
    <property type="entry name" value="Znf_RING/FYVE/PHD"/>
</dbReference>
<dbReference type="SMART" id="SM00185">
    <property type="entry name" value="ARM"/>
    <property type="match status" value="3"/>
</dbReference>
<evidence type="ECO:0000256" key="5">
    <source>
        <dbReference type="ARBA" id="ARBA00022737"/>
    </source>
</evidence>
<gene>
    <name evidence="9" type="ORF">ACH5RR_013748</name>
</gene>
<dbReference type="Gene3D" id="3.30.40.10">
    <property type="entry name" value="Zinc/RING finger domain, C3HC4 (zinc finger)"/>
    <property type="match status" value="1"/>
</dbReference>
<evidence type="ECO:0000256" key="1">
    <source>
        <dbReference type="ARBA" id="ARBA00000900"/>
    </source>
</evidence>
<dbReference type="AlphaFoldDB" id="A0ABD3A0X4"/>
<keyword evidence="4" id="KW-0808">Transferase</keyword>
<accession>A0ABD3A0X4</accession>
<organism evidence="9 10">
    <name type="scientific">Cinchona calisaya</name>
    <dbReference type="NCBI Taxonomy" id="153742"/>
    <lineage>
        <taxon>Eukaryota</taxon>
        <taxon>Viridiplantae</taxon>
        <taxon>Streptophyta</taxon>
        <taxon>Embryophyta</taxon>
        <taxon>Tracheophyta</taxon>
        <taxon>Spermatophyta</taxon>
        <taxon>Magnoliopsida</taxon>
        <taxon>eudicotyledons</taxon>
        <taxon>Gunneridae</taxon>
        <taxon>Pentapetalae</taxon>
        <taxon>asterids</taxon>
        <taxon>lamiids</taxon>
        <taxon>Gentianales</taxon>
        <taxon>Rubiaceae</taxon>
        <taxon>Cinchonoideae</taxon>
        <taxon>Cinchoneae</taxon>
        <taxon>Cinchona</taxon>
    </lineage>
</organism>
<dbReference type="InterPro" id="IPR003613">
    <property type="entry name" value="Ubox_domain"/>
</dbReference>
<keyword evidence="6" id="KW-0833">Ubl conjugation pathway</keyword>
<proteinExistence type="predicted"/>
<dbReference type="EC" id="2.3.2.27" evidence="3"/>
<dbReference type="GO" id="GO:0061630">
    <property type="term" value="F:ubiquitin protein ligase activity"/>
    <property type="evidence" value="ECO:0007669"/>
    <property type="project" value="UniProtKB-EC"/>
</dbReference>
<evidence type="ECO:0000256" key="7">
    <source>
        <dbReference type="SAM" id="MobiDB-lite"/>
    </source>
</evidence>
<comment type="pathway">
    <text evidence="2">Protein modification; protein ubiquitination.</text>
</comment>
<dbReference type="SMART" id="SM00504">
    <property type="entry name" value="Ubox"/>
    <property type="match status" value="1"/>
</dbReference>
<sequence>MGSDVFEVREALPSPHDIKVHRLMCTDLIKLINSVSKVFPEIEAARPRCSTGMRALCVLNDAIGKAKSLLQHCSESSKLYLALTGDTILSRCQKSRNLLEQSLSQLQNMVPVMLAAEISKIISDLRVVAFSLDPSEGEAREVLLELLHQYRPPTESTEETSARAIQVATMRLHINSQKELLIEKRSIKKLLDKIGENEPPKRKILLFLQHLLKKYGKLIVKEQKENESMQHEAPFPLYSSSRQSVEVESRLIGGRDEARINTWSIPGIPEDFRCPLSLRIMHDPVVIESGLTFERMWIQRWFDEGHNVCPKTQRKLAHLSLTPNAVMKDLITKWCTRAGVIIPDPSMATVYHSLEISSTSIASLSSSVNDLALPIDFSNSSIEATDAGQGSFSSHAQIANGVNMMSMKTENSQRLQFGGSTHEIDLEILFELDSLPWEYRCKVVKDIQSFWKHEDRSCSLMSFENLILPLLKFLKDADNSHDVEAQRAGCLLLSAFVKKCRSNTIPCLEEDTYALLVSFLDTEVAEETLGVLEVLSCHQSCDYEIAASGALHYILRILDKEISRLQEPALKVLCNLSENSKIRSLIVPSDFIPKLVQFFEDSALARYCVTILKNLCESEDARVFLAETDGCIASLTKLLESDSREDQECAVSVLLFLCSQRIQYCRLVMNEGVVPGLVAISNNGNTKAKAMAMELLRLLRDGVTDNEDCPESEVGVFTDPSPHPNEKKSSCKVNGIFGKMSIFSKKGSLPTKMKK</sequence>
<dbReference type="CDD" id="cd16664">
    <property type="entry name" value="RING-Ubox_PUB"/>
    <property type="match status" value="1"/>
</dbReference>
<dbReference type="Proteomes" id="UP001630127">
    <property type="component" value="Unassembled WGS sequence"/>
</dbReference>
<evidence type="ECO:0000313" key="9">
    <source>
        <dbReference type="EMBL" id="KAL3525376.1"/>
    </source>
</evidence>
<dbReference type="SUPFAM" id="SSF57850">
    <property type="entry name" value="RING/U-box"/>
    <property type="match status" value="1"/>
</dbReference>
<dbReference type="Pfam" id="PF25598">
    <property type="entry name" value="ARM_PUB"/>
    <property type="match status" value="1"/>
</dbReference>
<dbReference type="InterPro" id="IPR058678">
    <property type="entry name" value="ARM_PUB"/>
</dbReference>
<reference evidence="9 10" key="1">
    <citation type="submission" date="2024-11" db="EMBL/GenBank/DDBJ databases">
        <title>A near-complete genome assembly of Cinchona calisaya.</title>
        <authorList>
            <person name="Lian D.C."/>
            <person name="Zhao X.W."/>
            <person name="Wei L."/>
        </authorList>
    </citation>
    <scope>NUCLEOTIDE SEQUENCE [LARGE SCALE GENOMIC DNA]</scope>
    <source>
        <tissue evidence="9">Nenye</tissue>
    </source>
</reference>
<dbReference type="PANTHER" id="PTHR23315">
    <property type="entry name" value="U BOX DOMAIN-CONTAINING"/>
    <property type="match status" value="1"/>
</dbReference>
<comment type="caution">
    <text evidence="9">The sequence shown here is derived from an EMBL/GenBank/DDBJ whole genome shotgun (WGS) entry which is preliminary data.</text>
</comment>
<evidence type="ECO:0000256" key="6">
    <source>
        <dbReference type="ARBA" id="ARBA00022786"/>
    </source>
</evidence>
<feature type="domain" description="U-box" evidence="8">
    <location>
        <begin position="267"/>
        <end position="341"/>
    </location>
</feature>
<dbReference type="PANTHER" id="PTHR23315:SF240">
    <property type="entry name" value="U-BOX DOMAIN-CONTAINING PROTEIN 5"/>
    <property type="match status" value="1"/>
</dbReference>
<comment type="catalytic activity">
    <reaction evidence="1">
        <text>S-ubiquitinyl-[E2 ubiquitin-conjugating enzyme]-L-cysteine + [acceptor protein]-L-lysine = [E2 ubiquitin-conjugating enzyme]-L-cysteine + N(6)-ubiquitinyl-[acceptor protein]-L-lysine.</text>
        <dbReference type="EC" id="2.3.2.27"/>
    </reaction>
</comment>
<dbReference type="PROSITE" id="PS51698">
    <property type="entry name" value="U_BOX"/>
    <property type="match status" value="1"/>
</dbReference>
<evidence type="ECO:0000256" key="4">
    <source>
        <dbReference type="ARBA" id="ARBA00022679"/>
    </source>
</evidence>
<name>A0ABD3A0X4_9GENT</name>
<dbReference type="EMBL" id="JBJUIK010000006">
    <property type="protein sequence ID" value="KAL3525376.1"/>
    <property type="molecule type" value="Genomic_DNA"/>
</dbReference>
<dbReference type="InterPro" id="IPR016024">
    <property type="entry name" value="ARM-type_fold"/>
</dbReference>
<evidence type="ECO:0000259" key="8">
    <source>
        <dbReference type="PROSITE" id="PS51698"/>
    </source>
</evidence>
<dbReference type="InterPro" id="IPR045210">
    <property type="entry name" value="RING-Ubox_PUB"/>
</dbReference>
<dbReference type="SUPFAM" id="SSF48371">
    <property type="entry name" value="ARM repeat"/>
    <property type="match status" value="1"/>
</dbReference>
<evidence type="ECO:0000313" key="10">
    <source>
        <dbReference type="Proteomes" id="UP001630127"/>
    </source>
</evidence>
<dbReference type="Gene3D" id="1.25.10.10">
    <property type="entry name" value="Leucine-rich Repeat Variant"/>
    <property type="match status" value="1"/>
</dbReference>
<feature type="region of interest" description="Disordered" evidence="7">
    <location>
        <begin position="710"/>
        <end position="729"/>
    </location>
</feature>
<evidence type="ECO:0000256" key="3">
    <source>
        <dbReference type="ARBA" id="ARBA00012483"/>
    </source>
</evidence>
<keyword evidence="10" id="KW-1185">Reference proteome</keyword>